<keyword evidence="6 8" id="KW-1133">Transmembrane helix</keyword>
<gene>
    <name evidence="8 10" type="primary">murJ</name>
    <name evidence="10" type="ORF">I6J18_19525</name>
</gene>
<comment type="function">
    <text evidence="8 9">Involved in peptidoglycan biosynthesis. Transports lipid-linked peptidoglycan precursors from the inner to the outer leaflet of the cytoplasmic membrane.</text>
</comment>
<keyword evidence="8 9" id="KW-0813">Transport</keyword>
<evidence type="ECO:0000256" key="1">
    <source>
        <dbReference type="ARBA" id="ARBA00004651"/>
    </source>
</evidence>
<sequence length="514" mass="57732">MSKNLVKAGILLFILSTVSKLLGFLRETFLAYYYGTSYESDAYFIALTPSTLAITFSLSLSSVFLPLFVKYMSNKKEAYRFTNNIITMFFIVTGILYLSLFMDNSPIIKLLAPGLPPESEALSIQLLKVLFPLVFIVICIQLFTDMLNSYEKFLIPALSILPNNAIIILYLLVYGKSLGIIGIAVVTLISFIVQFLLLYYFLRKETYSFTFTKKFLDENTKGFMLLAMPVIVSSLFSQLNAVVDRLLASTLSEGSISSLMYAYRLKSMVIGIFISALITISFPKVSKLANNLKRKELIELTKENILLIFLVVGPVSAYLMLFGSEIVEILFQRGAFGEDAKLATGGVFFYYSLGLVFVGVRELVLRNFYALGNTKTPTVILIISLVLNMILSYLFVGWFGLYGLGLSSSVGIIISVWMLTNKLKNYLPNIWDKAFVAACVKVSLSLIIAAMAIKAILMYSPLFAWESNQSIIFKLIILIIYFVLFTVVYLVVLLGLRDKQITRFFTKFLSKKGE</sequence>
<dbReference type="GO" id="GO:0008360">
    <property type="term" value="P:regulation of cell shape"/>
    <property type="evidence" value="ECO:0007669"/>
    <property type="project" value="UniProtKB-UniRule"/>
</dbReference>
<feature type="transmembrane region" description="Helical" evidence="8">
    <location>
        <begin position="153"/>
        <end position="173"/>
    </location>
</feature>
<comment type="similarity">
    <text evidence="8 9">Belongs to the MurJ/MviN family.</text>
</comment>
<feature type="transmembrane region" description="Helical" evidence="8">
    <location>
        <begin position="179"/>
        <end position="202"/>
    </location>
</feature>
<protein>
    <recommendedName>
        <fullName evidence="8">Probable lipid II flippase MurJ</fullName>
    </recommendedName>
</protein>
<evidence type="ECO:0000256" key="4">
    <source>
        <dbReference type="ARBA" id="ARBA00022960"/>
    </source>
</evidence>
<keyword evidence="4 8" id="KW-0133">Cell shape</keyword>
<dbReference type="GO" id="GO:0005886">
    <property type="term" value="C:plasma membrane"/>
    <property type="evidence" value="ECO:0007669"/>
    <property type="project" value="UniProtKB-SubCell"/>
</dbReference>
<feature type="transmembrane region" description="Helical" evidence="8">
    <location>
        <begin position="304"/>
        <end position="322"/>
    </location>
</feature>
<keyword evidence="5 8" id="KW-0573">Peptidoglycan synthesis</keyword>
<evidence type="ECO:0000313" key="10">
    <source>
        <dbReference type="EMBL" id="QQS99754.1"/>
    </source>
</evidence>
<evidence type="ECO:0000256" key="8">
    <source>
        <dbReference type="HAMAP-Rule" id="MF_02078"/>
    </source>
</evidence>
<dbReference type="InterPro" id="IPR051050">
    <property type="entry name" value="Lipid_II_flippase_MurJ/MviN"/>
</dbReference>
<feature type="transmembrane region" description="Helical" evidence="8">
    <location>
        <begin position="43"/>
        <end position="69"/>
    </location>
</feature>
<evidence type="ECO:0000313" key="11">
    <source>
        <dbReference type="Proteomes" id="UP000595254"/>
    </source>
</evidence>
<comment type="pathway">
    <text evidence="8">Cell wall biogenesis; peptidoglycan biosynthesis.</text>
</comment>
<evidence type="ECO:0000256" key="6">
    <source>
        <dbReference type="ARBA" id="ARBA00022989"/>
    </source>
</evidence>
<dbReference type="PRINTS" id="PR01806">
    <property type="entry name" value="VIRFACTRMVIN"/>
</dbReference>
<dbReference type="GO" id="GO:0034204">
    <property type="term" value="P:lipid translocation"/>
    <property type="evidence" value="ECO:0007669"/>
    <property type="project" value="TreeGrafter"/>
</dbReference>
<evidence type="ECO:0000256" key="3">
    <source>
        <dbReference type="ARBA" id="ARBA00022692"/>
    </source>
</evidence>
<dbReference type="RefSeq" id="WP_040372332.1">
    <property type="nucleotide sequence ID" value="NZ_CP068053.1"/>
</dbReference>
<feature type="transmembrane region" description="Helical" evidence="8">
    <location>
        <begin position="122"/>
        <end position="144"/>
    </location>
</feature>
<dbReference type="EMBL" id="CP068053">
    <property type="protein sequence ID" value="QQS99754.1"/>
    <property type="molecule type" value="Genomic_DNA"/>
</dbReference>
<dbReference type="PANTHER" id="PTHR47019:SF1">
    <property type="entry name" value="LIPID II FLIPPASE MURJ"/>
    <property type="match status" value="1"/>
</dbReference>
<keyword evidence="2 8" id="KW-1003">Cell membrane</keyword>
<feature type="transmembrane region" description="Helical" evidence="8">
    <location>
        <begin position="376"/>
        <end position="395"/>
    </location>
</feature>
<dbReference type="InterPro" id="IPR004268">
    <property type="entry name" value="MurJ"/>
</dbReference>
<keyword evidence="11" id="KW-1185">Reference proteome</keyword>
<name>A0A974S107_PERPY</name>
<comment type="subcellular location">
    <subcellularLocation>
        <location evidence="1 8">Cell membrane</location>
        <topology evidence="1 8">Multi-pass membrane protein</topology>
    </subcellularLocation>
</comment>
<keyword evidence="7 8" id="KW-0472">Membrane</keyword>
<dbReference type="PIRSF" id="PIRSF002869">
    <property type="entry name" value="MviN"/>
    <property type="match status" value="1"/>
</dbReference>
<proteinExistence type="inferred from homology"/>
<dbReference type="Pfam" id="PF03023">
    <property type="entry name" value="MurJ"/>
    <property type="match status" value="1"/>
</dbReference>
<evidence type="ECO:0000256" key="9">
    <source>
        <dbReference type="PIRNR" id="PIRNR002869"/>
    </source>
</evidence>
<feature type="transmembrane region" description="Helical" evidence="8">
    <location>
        <begin position="223"/>
        <end position="243"/>
    </location>
</feature>
<evidence type="ECO:0000256" key="7">
    <source>
        <dbReference type="ARBA" id="ARBA00023136"/>
    </source>
</evidence>
<dbReference type="KEGG" id="ppsr:I6J18_19525"/>
<dbReference type="AlphaFoldDB" id="A0A974S107"/>
<evidence type="ECO:0000256" key="2">
    <source>
        <dbReference type="ARBA" id="ARBA00022475"/>
    </source>
</evidence>
<feature type="transmembrane region" description="Helical" evidence="8">
    <location>
        <begin position="342"/>
        <end position="364"/>
    </location>
</feature>
<reference evidence="10 11" key="1">
    <citation type="submission" date="2021-01" db="EMBL/GenBank/DDBJ databases">
        <title>FDA dAtabase for Regulatory Grade micrObial Sequences (FDA-ARGOS): Supporting development and validation of Infectious Disease Dx tests.</title>
        <authorList>
            <person name="Nelson B."/>
            <person name="Plummer A."/>
            <person name="Tallon L."/>
            <person name="Sadzewicz L."/>
            <person name="Zhao X."/>
            <person name="Boylan J."/>
            <person name="Ott S."/>
            <person name="Bowen H."/>
            <person name="Vavikolanu K."/>
            <person name="Mehta A."/>
            <person name="Aluvathingal J."/>
            <person name="Nadendla S."/>
            <person name="Myers T."/>
            <person name="Yan Y."/>
            <person name="Sichtig H."/>
        </authorList>
    </citation>
    <scope>NUCLEOTIDE SEQUENCE [LARGE SCALE GENOMIC DNA]</scope>
    <source>
        <strain evidence="10 11">FDAARGOS_1161</strain>
    </source>
</reference>
<keyword evidence="3 8" id="KW-0812">Transmembrane</keyword>
<dbReference type="GO" id="GO:0009252">
    <property type="term" value="P:peptidoglycan biosynthetic process"/>
    <property type="evidence" value="ECO:0007669"/>
    <property type="project" value="UniProtKB-UniRule"/>
</dbReference>
<dbReference type="PANTHER" id="PTHR47019">
    <property type="entry name" value="LIPID II FLIPPASE MURJ"/>
    <property type="match status" value="1"/>
</dbReference>
<dbReference type="GO" id="GO:0015648">
    <property type="term" value="F:lipid-linked peptidoglycan transporter activity"/>
    <property type="evidence" value="ECO:0007669"/>
    <property type="project" value="UniProtKB-UniRule"/>
</dbReference>
<dbReference type="GO" id="GO:0071555">
    <property type="term" value="P:cell wall organization"/>
    <property type="evidence" value="ECO:0007669"/>
    <property type="project" value="UniProtKB-UniRule"/>
</dbReference>
<dbReference type="Proteomes" id="UP000595254">
    <property type="component" value="Chromosome"/>
</dbReference>
<feature type="transmembrane region" description="Helical" evidence="8">
    <location>
        <begin position="471"/>
        <end position="496"/>
    </location>
</feature>
<feature type="transmembrane region" description="Helical" evidence="8">
    <location>
        <begin position="81"/>
        <end position="102"/>
    </location>
</feature>
<dbReference type="CDD" id="cd13123">
    <property type="entry name" value="MATE_MurJ_like"/>
    <property type="match status" value="1"/>
</dbReference>
<feature type="transmembrane region" description="Helical" evidence="8">
    <location>
        <begin position="435"/>
        <end position="459"/>
    </location>
</feature>
<organism evidence="10 11">
    <name type="scientific">Peribacillus psychrosaccharolyticus</name>
    <name type="common">Bacillus psychrosaccharolyticus</name>
    <dbReference type="NCBI Taxonomy" id="1407"/>
    <lineage>
        <taxon>Bacteria</taxon>
        <taxon>Bacillati</taxon>
        <taxon>Bacillota</taxon>
        <taxon>Bacilli</taxon>
        <taxon>Bacillales</taxon>
        <taxon>Bacillaceae</taxon>
        <taxon>Peribacillus</taxon>
    </lineage>
</organism>
<accession>A0A974S107</accession>
<dbReference type="HAMAP" id="MF_02078">
    <property type="entry name" value="MurJ_MviN"/>
    <property type="match status" value="1"/>
</dbReference>
<keyword evidence="8 9" id="KW-0961">Cell wall biogenesis/degradation</keyword>
<feature type="transmembrane region" description="Helical" evidence="8">
    <location>
        <begin position="263"/>
        <end position="283"/>
    </location>
</feature>
<evidence type="ECO:0000256" key="5">
    <source>
        <dbReference type="ARBA" id="ARBA00022984"/>
    </source>
</evidence>
<feature type="transmembrane region" description="Helical" evidence="8">
    <location>
        <begin position="401"/>
        <end position="423"/>
    </location>
</feature>
<dbReference type="NCBIfam" id="TIGR01695">
    <property type="entry name" value="murJ_mviN"/>
    <property type="match status" value="1"/>
</dbReference>